<name>A0A0C4EYB2_PUCT1</name>
<evidence type="ECO:0000313" key="2">
    <source>
        <dbReference type="EnsemblFungi" id="PTTG_05812-t43_1-p1"/>
    </source>
</evidence>
<dbReference type="EMBL" id="ADAS02001260">
    <property type="protein sequence ID" value="OAV86345.1"/>
    <property type="molecule type" value="Genomic_DNA"/>
</dbReference>
<dbReference type="Proteomes" id="UP000005240">
    <property type="component" value="Unassembled WGS sequence"/>
</dbReference>
<dbReference type="AlphaFoldDB" id="A0A0C4EYB2"/>
<dbReference type="OMA" id="REHVSIW"/>
<evidence type="ECO:0000313" key="1">
    <source>
        <dbReference type="EMBL" id="OAV86345.1"/>
    </source>
</evidence>
<keyword evidence="3" id="KW-1185">Reference proteome</keyword>
<evidence type="ECO:0000313" key="3">
    <source>
        <dbReference type="Proteomes" id="UP000005240"/>
    </source>
</evidence>
<reference evidence="1" key="1">
    <citation type="submission" date="2009-11" db="EMBL/GenBank/DDBJ databases">
        <authorList>
            <consortium name="The Broad Institute Genome Sequencing Platform"/>
            <person name="Ward D."/>
            <person name="Feldgarden M."/>
            <person name="Earl A."/>
            <person name="Young S.K."/>
            <person name="Zeng Q."/>
            <person name="Koehrsen M."/>
            <person name="Alvarado L."/>
            <person name="Berlin A."/>
            <person name="Bochicchio J."/>
            <person name="Borenstein D."/>
            <person name="Chapman S.B."/>
            <person name="Chen Z."/>
            <person name="Engels R."/>
            <person name="Freedman E."/>
            <person name="Gellesch M."/>
            <person name="Goldberg J."/>
            <person name="Griggs A."/>
            <person name="Gujja S."/>
            <person name="Heilman E."/>
            <person name="Heiman D."/>
            <person name="Hepburn T."/>
            <person name="Howarth C."/>
            <person name="Jen D."/>
            <person name="Larson L."/>
            <person name="Lewis B."/>
            <person name="Mehta T."/>
            <person name="Park D."/>
            <person name="Pearson M."/>
            <person name="Roberts A."/>
            <person name="Saif S."/>
            <person name="Shea T."/>
            <person name="Shenoy N."/>
            <person name="Sisk P."/>
            <person name="Stolte C."/>
            <person name="Sykes S."/>
            <person name="Thomson T."/>
            <person name="Walk T."/>
            <person name="White J."/>
            <person name="Yandava C."/>
            <person name="Izard J."/>
            <person name="Baranova O.V."/>
            <person name="Blanton J.M."/>
            <person name="Tanner A.C."/>
            <person name="Dewhirst F.E."/>
            <person name="Haas B."/>
            <person name="Nusbaum C."/>
            <person name="Birren B."/>
        </authorList>
    </citation>
    <scope>NUCLEOTIDE SEQUENCE [LARGE SCALE GENOMIC DNA]</scope>
    <source>
        <strain evidence="1">1-1 BBBD Race 1</strain>
    </source>
</reference>
<accession>A0A0C4EYB2</accession>
<reference evidence="1" key="2">
    <citation type="submission" date="2016-05" db="EMBL/GenBank/DDBJ databases">
        <title>Comparative analysis highlights variable genome content of wheat rusts and divergence of the mating loci.</title>
        <authorList>
            <person name="Cuomo C.A."/>
            <person name="Bakkeren G."/>
            <person name="Szabo L."/>
            <person name="Khalil H."/>
            <person name="Joly D."/>
            <person name="Goldberg J."/>
            <person name="Young S."/>
            <person name="Zeng Q."/>
            <person name="Fellers J."/>
        </authorList>
    </citation>
    <scope>NUCLEOTIDE SEQUENCE [LARGE SCALE GENOMIC DNA]</scope>
    <source>
        <strain evidence="1">1-1 BBBD Race 1</strain>
    </source>
</reference>
<sequence>MQGRPLSDQANESAIEIDELCPTSLAPIRTRPITPEIKSLLKEEQIKLRAREHVSIWKQYLAIANNGATAGLRALLTTAQESQKALQKLTENHEIEALVKGWNPWEAKNFHFPAPPKKTVMKFKKIEGGKNRSSSSSSINFDDPAWWKRTTNLLQIAANLYKNID</sequence>
<gene>
    <name evidence="1" type="ORF">PTTG_05812</name>
</gene>
<organism evidence="1">
    <name type="scientific">Puccinia triticina (isolate 1-1 / race 1 (BBBD))</name>
    <name type="common">Brown leaf rust fungus</name>
    <dbReference type="NCBI Taxonomy" id="630390"/>
    <lineage>
        <taxon>Eukaryota</taxon>
        <taxon>Fungi</taxon>
        <taxon>Dikarya</taxon>
        <taxon>Basidiomycota</taxon>
        <taxon>Pucciniomycotina</taxon>
        <taxon>Pucciniomycetes</taxon>
        <taxon>Pucciniales</taxon>
        <taxon>Pucciniaceae</taxon>
        <taxon>Puccinia</taxon>
    </lineage>
</organism>
<reference evidence="2" key="4">
    <citation type="submission" date="2025-05" db="UniProtKB">
        <authorList>
            <consortium name="EnsemblFungi"/>
        </authorList>
    </citation>
    <scope>IDENTIFICATION</scope>
    <source>
        <strain evidence="2">isolate 1-1 / race 1 (BBBD)</strain>
    </source>
</reference>
<protein>
    <submittedName>
        <fullName evidence="1 2">Uncharacterized protein</fullName>
    </submittedName>
</protein>
<dbReference type="EnsemblFungi" id="PTTG_05812-t43_1">
    <property type="protein sequence ID" value="PTTG_05812-t43_1-p1"/>
    <property type="gene ID" value="PTTG_05812"/>
</dbReference>
<reference evidence="2 3" key="3">
    <citation type="journal article" date="2017" name="G3 (Bethesda)">
        <title>Comparative analysis highlights variable genome content of wheat rusts and divergence of the mating loci.</title>
        <authorList>
            <person name="Cuomo C.A."/>
            <person name="Bakkeren G."/>
            <person name="Khalil H.B."/>
            <person name="Panwar V."/>
            <person name="Joly D."/>
            <person name="Linning R."/>
            <person name="Sakthikumar S."/>
            <person name="Song X."/>
            <person name="Adiconis X."/>
            <person name="Fan L."/>
            <person name="Goldberg J.M."/>
            <person name="Levin J.Z."/>
            <person name="Young S."/>
            <person name="Zeng Q."/>
            <person name="Anikster Y."/>
            <person name="Bruce M."/>
            <person name="Wang M."/>
            <person name="Yin C."/>
            <person name="McCallum B."/>
            <person name="Szabo L.J."/>
            <person name="Hulbert S."/>
            <person name="Chen X."/>
            <person name="Fellers J.P."/>
        </authorList>
    </citation>
    <scope>NUCLEOTIDE SEQUENCE</scope>
    <source>
        <strain evidence="2">isolate 1-1 / race 1 (BBBD)</strain>
        <strain evidence="3">Isolate 1-1 / race 1 (BBBD)</strain>
    </source>
</reference>
<dbReference type="VEuPathDB" id="FungiDB:PTTG_05812"/>
<proteinExistence type="predicted"/>
<dbReference type="OrthoDB" id="2508363at2759"/>